<protein>
    <submittedName>
        <fullName evidence="1">Uncharacterized protein</fullName>
    </submittedName>
</protein>
<dbReference type="AlphaFoldDB" id="A0A368VJT9"/>
<proteinExistence type="predicted"/>
<reference evidence="1 2" key="1">
    <citation type="submission" date="2018-07" db="EMBL/GenBank/DDBJ databases">
        <title>Genomic Encyclopedia of Type Strains, Phase III (KMG-III): the genomes of soil and plant-associated and newly described type strains.</title>
        <authorList>
            <person name="Whitman W."/>
        </authorList>
    </citation>
    <scope>NUCLEOTIDE SEQUENCE [LARGE SCALE GENOMIC DNA]</scope>
    <source>
        <strain evidence="1 2">CECT 7506</strain>
    </source>
</reference>
<keyword evidence="2" id="KW-1185">Reference proteome</keyword>
<evidence type="ECO:0000313" key="1">
    <source>
        <dbReference type="EMBL" id="RCW41624.1"/>
    </source>
</evidence>
<comment type="caution">
    <text evidence="1">The sequence shown here is derived from an EMBL/GenBank/DDBJ whole genome shotgun (WGS) entry which is preliminary data.</text>
</comment>
<dbReference type="Proteomes" id="UP000252415">
    <property type="component" value="Unassembled WGS sequence"/>
</dbReference>
<dbReference type="EMBL" id="QPJD01000022">
    <property type="protein sequence ID" value="RCW41624.1"/>
    <property type="molecule type" value="Genomic_DNA"/>
</dbReference>
<sequence length="61" mass="7054">MFNPQEWTKLLMTFQGKSKIVYINEHTGLCKLRATFTKEQQMALDLKRVNTGGPLLQNRGE</sequence>
<name>A0A368VJT9_9BACL</name>
<gene>
    <name evidence="1" type="ORF">DFP97_12260</name>
</gene>
<accession>A0A368VJT9</accession>
<organism evidence="1 2">
    <name type="scientific">Paenibacillus prosopidis</name>
    <dbReference type="NCBI Taxonomy" id="630520"/>
    <lineage>
        <taxon>Bacteria</taxon>
        <taxon>Bacillati</taxon>
        <taxon>Bacillota</taxon>
        <taxon>Bacilli</taxon>
        <taxon>Bacillales</taxon>
        <taxon>Paenibacillaceae</taxon>
        <taxon>Paenibacillus</taxon>
    </lineage>
</organism>
<evidence type="ECO:0000313" key="2">
    <source>
        <dbReference type="Proteomes" id="UP000252415"/>
    </source>
</evidence>